<dbReference type="InterPro" id="IPR002762">
    <property type="entry name" value="CbiX-like"/>
</dbReference>
<feature type="compositionally biased region" description="Basic residues" evidence="3">
    <location>
        <begin position="270"/>
        <end position="284"/>
    </location>
</feature>
<accession>A0A941F1L8</accession>
<feature type="region of interest" description="Disordered" evidence="3">
    <location>
        <begin position="268"/>
        <end position="292"/>
    </location>
</feature>
<proteinExistence type="predicted"/>
<comment type="caution">
    <text evidence="4">The sequence shown here is derived from an EMBL/GenBank/DDBJ whole genome shotgun (WGS) entry which is preliminary data.</text>
</comment>
<evidence type="ECO:0000256" key="2">
    <source>
        <dbReference type="ARBA" id="ARBA00023239"/>
    </source>
</evidence>
<reference evidence="4" key="1">
    <citation type="journal article" date="2018" name="Int. J. Syst. Evol. Microbiol.">
        <title>Carboxylicivirga sediminis sp. nov., isolated from coastal sediment.</title>
        <authorList>
            <person name="Wang F.Q."/>
            <person name="Ren L.H."/>
            <person name="Zou R.J."/>
            <person name="Sun Y.Z."/>
            <person name="Liu X.J."/>
            <person name="Jiang F."/>
            <person name="Liu L.J."/>
        </authorList>
    </citation>
    <scope>NUCLEOTIDE SEQUENCE</scope>
    <source>
        <strain evidence="4">JR1</strain>
    </source>
</reference>
<evidence type="ECO:0000256" key="3">
    <source>
        <dbReference type="SAM" id="MobiDB-lite"/>
    </source>
</evidence>
<protein>
    <submittedName>
        <fullName evidence="4">Sirohydrochlorin chelatase</fullName>
    </submittedName>
</protein>
<evidence type="ECO:0000313" key="4">
    <source>
        <dbReference type="EMBL" id="MBR8535131.1"/>
    </source>
</evidence>
<sequence length="292" mass="32819">MSKKGVLICGHGTRVKRGEEAFLKYTKQIEALLPDYEVEAGFLELSEPGFEEGVKRLVQRGVTEIVAVPVFLFTGVHIQKDIPCMLYQLQAKYNLSIKMAHYIGDCDEMLHLSNDLISKALNGAEVEANDTLLFGLGVGASKIAANGDLARLTRMVQETNKYAFSINGYCSRMTYPSVAEALSICEKLPYKNIIVVPYVFFPGVYMDKAQDLLDEFSKQHPDRKVFMAPLLSESDHLAQILIKRLESAERGEMDMISSVDKETLENYEPHHHHGHAHGHHHHHGHDCCGHHH</sequence>
<dbReference type="SUPFAM" id="SSF53800">
    <property type="entry name" value="Chelatase"/>
    <property type="match status" value="1"/>
</dbReference>
<reference evidence="4" key="2">
    <citation type="submission" date="2021-04" db="EMBL/GenBank/DDBJ databases">
        <authorList>
            <person name="Zhang T."/>
            <person name="Zhang Y."/>
            <person name="Lu D."/>
            <person name="Zuo D."/>
            <person name="Du Z."/>
        </authorList>
    </citation>
    <scope>NUCLEOTIDE SEQUENCE</scope>
    <source>
        <strain evidence="4">JR1</strain>
    </source>
</reference>
<dbReference type="Gene3D" id="3.40.50.1400">
    <property type="match status" value="2"/>
</dbReference>
<dbReference type="CDD" id="cd03414">
    <property type="entry name" value="CbiX_SirB_C"/>
    <property type="match status" value="1"/>
</dbReference>
<dbReference type="AlphaFoldDB" id="A0A941F1L8"/>
<name>A0A941F1L8_9BACT</name>
<dbReference type="Pfam" id="PF01903">
    <property type="entry name" value="CbiX"/>
    <property type="match status" value="2"/>
</dbReference>
<dbReference type="PANTHER" id="PTHR33542:SF3">
    <property type="entry name" value="SIROHYDROCHLORIN FERROCHELATASE, CHLOROPLASTIC"/>
    <property type="match status" value="1"/>
</dbReference>
<dbReference type="PANTHER" id="PTHR33542">
    <property type="entry name" value="SIROHYDROCHLORIN FERROCHELATASE, CHLOROPLASTIC"/>
    <property type="match status" value="1"/>
</dbReference>
<gene>
    <name evidence="4" type="ORF">KDU71_06145</name>
</gene>
<keyword evidence="5" id="KW-1185">Reference proteome</keyword>
<dbReference type="GO" id="GO:0046872">
    <property type="term" value="F:metal ion binding"/>
    <property type="evidence" value="ECO:0007669"/>
    <property type="project" value="UniProtKB-KW"/>
</dbReference>
<dbReference type="CDD" id="cd03416">
    <property type="entry name" value="CbiX_SirB_N"/>
    <property type="match status" value="1"/>
</dbReference>
<keyword evidence="2" id="KW-0456">Lyase</keyword>
<organism evidence="4 5">
    <name type="scientific">Carboxylicivirga sediminis</name>
    <dbReference type="NCBI Taxonomy" id="2006564"/>
    <lineage>
        <taxon>Bacteria</taxon>
        <taxon>Pseudomonadati</taxon>
        <taxon>Bacteroidota</taxon>
        <taxon>Bacteroidia</taxon>
        <taxon>Marinilabiliales</taxon>
        <taxon>Marinilabiliaceae</taxon>
        <taxon>Carboxylicivirga</taxon>
    </lineage>
</organism>
<dbReference type="InterPro" id="IPR050963">
    <property type="entry name" value="Sirohydro_Cobaltochel/CbiX"/>
</dbReference>
<keyword evidence="1" id="KW-0479">Metal-binding</keyword>
<dbReference type="RefSeq" id="WP_212189038.1">
    <property type="nucleotide sequence ID" value="NZ_JAGTAR010000007.1"/>
</dbReference>
<evidence type="ECO:0000313" key="5">
    <source>
        <dbReference type="Proteomes" id="UP000679220"/>
    </source>
</evidence>
<evidence type="ECO:0000256" key="1">
    <source>
        <dbReference type="ARBA" id="ARBA00022723"/>
    </source>
</evidence>
<dbReference type="GO" id="GO:0016829">
    <property type="term" value="F:lyase activity"/>
    <property type="evidence" value="ECO:0007669"/>
    <property type="project" value="UniProtKB-KW"/>
</dbReference>
<dbReference type="EMBL" id="JAGTAR010000007">
    <property type="protein sequence ID" value="MBR8535131.1"/>
    <property type="molecule type" value="Genomic_DNA"/>
</dbReference>
<dbReference type="Proteomes" id="UP000679220">
    <property type="component" value="Unassembled WGS sequence"/>
</dbReference>